<dbReference type="RefSeq" id="XP_033677448.1">
    <property type="nucleotide sequence ID" value="XM_033820133.1"/>
</dbReference>
<protein>
    <submittedName>
        <fullName evidence="1">Uncharacterized protein</fullName>
    </submittedName>
</protein>
<accession>A0A6A6HW63</accession>
<organism evidence="1 2">
    <name type="scientific">Trematosphaeria pertusa</name>
    <dbReference type="NCBI Taxonomy" id="390896"/>
    <lineage>
        <taxon>Eukaryota</taxon>
        <taxon>Fungi</taxon>
        <taxon>Dikarya</taxon>
        <taxon>Ascomycota</taxon>
        <taxon>Pezizomycotina</taxon>
        <taxon>Dothideomycetes</taxon>
        <taxon>Pleosporomycetidae</taxon>
        <taxon>Pleosporales</taxon>
        <taxon>Massarineae</taxon>
        <taxon>Trematosphaeriaceae</taxon>
        <taxon>Trematosphaeria</taxon>
    </lineage>
</organism>
<dbReference type="AlphaFoldDB" id="A0A6A6HW63"/>
<proteinExistence type="predicted"/>
<dbReference type="Proteomes" id="UP000800094">
    <property type="component" value="Unassembled WGS sequence"/>
</dbReference>
<gene>
    <name evidence="1" type="ORF">BU26DRAFT_161294</name>
</gene>
<evidence type="ECO:0000313" key="2">
    <source>
        <dbReference type="Proteomes" id="UP000800094"/>
    </source>
</evidence>
<name>A0A6A6HW63_9PLEO</name>
<reference evidence="1" key="1">
    <citation type="journal article" date="2020" name="Stud. Mycol.">
        <title>101 Dothideomycetes genomes: a test case for predicting lifestyles and emergence of pathogens.</title>
        <authorList>
            <person name="Haridas S."/>
            <person name="Albert R."/>
            <person name="Binder M."/>
            <person name="Bloem J."/>
            <person name="Labutti K."/>
            <person name="Salamov A."/>
            <person name="Andreopoulos B."/>
            <person name="Baker S."/>
            <person name="Barry K."/>
            <person name="Bills G."/>
            <person name="Bluhm B."/>
            <person name="Cannon C."/>
            <person name="Castanera R."/>
            <person name="Culley D."/>
            <person name="Daum C."/>
            <person name="Ezra D."/>
            <person name="Gonzalez J."/>
            <person name="Henrissat B."/>
            <person name="Kuo A."/>
            <person name="Liang C."/>
            <person name="Lipzen A."/>
            <person name="Lutzoni F."/>
            <person name="Magnuson J."/>
            <person name="Mondo S."/>
            <person name="Nolan M."/>
            <person name="Ohm R."/>
            <person name="Pangilinan J."/>
            <person name="Park H.-J."/>
            <person name="Ramirez L."/>
            <person name="Alfaro M."/>
            <person name="Sun H."/>
            <person name="Tritt A."/>
            <person name="Yoshinaga Y."/>
            <person name="Zwiers L.-H."/>
            <person name="Turgeon B."/>
            <person name="Goodwin S."/>
            <person name="Spatafora J."/>
            <person name="Crous P."/>
            <person name="Grigoriev I."/>
        </authorList>
    </citation>
    <scope>NUCLEOTIDE SEQUENCE</scope>
    <source>
        <strain evidence="1">CBS 122368</strain>
    </source>
</reference>
<keyword evidence="2" id="KW-1185">Reference proteome</keyword>
<dbReference type="GeneID" id="54573463"/>
<evidence type="ECO:0000313" key="1">
    <source>
        <dbReference type="EMBL" id="KAF2242444.1"/>
    </source>
</evidence>
<sequence length="118" mass="12975">MAMGSEICWVCCGISAVNVHGANSRACQWGKAAQAFNTQHQVRAPEACKQCDTSRTITAWRFLIALLSTFLQLCDERDSLAAHPSDDHKVAQAPKLWWSHGCSTTFPSALHHEITLPP</sequence>
<dbReference type="EMBL" id="ML987208">
    <property type="protein sequence ID" value="KAF2242444.1"/>
    <property type="molecule type" value="Genomic_DNA"/>
</dbReference>